<organism evidence="2 3">
    <name type="scientific">Chiloscyllium punctatum</name>
    <name type="common">Brownbanded bambooshark</name>
    <name type="synonym">Hemiscyllium punctatum</name>
    <dbReference type="NCBI Taxonomy" id="137246"/>
    <lineage>
        <taxon>Eukaryota</taxon>
        <taxon>Metazoa</taxon>
        <taxon>Chordata</taxon>
        <taxon>Craniata</taxon>
        <taxon>Vertebrata</taxon>
        <taxon>Chondrichthyes</taxon>
        <taxon>Elasmobranchii</taxon>
        <taxon>Galeomorphii</taxon>
        <taxon>Galeoidea</taxon>
        <taxon>Orectolobiformes</taxon>
        <taxon>Hemiscylliidae</taxon>
        <taxon>Chiloscyllium</taxon>
    </lineage>
</organism>
<feature type="region of interest" description="Disordered" evidence="1">
    <location>
        <begin position="1"/>
        <end position="23"/>
    </location>
</feature>
<reference evidence="2 3" key="1">
    <citation type="journal article" date="2018" name="Nat. Ecol. Evol.">
        <title>Shark genomes provide insights into elasmobranch evolution and the origin of vertebrates.</title>
        <authorList>
            <person name="Hara Y"/>
            <person name="Yamaguchi K"/>
            <person name="Onimaru K"/>
            <person name="Kadota M"/>
            <person name="Koyanagi M"/>
            <person name="Keeley SD"/>
            <person name="Tatsumi K"/>
            <person name="Tanaka K"/>
            <person name="Motone F"/>
            <person name="Kageyama Y"/>
            <person name="Nozu R"/>
            <person name="Adachi N"/>
            <person name="Nishimura O"/>
            <person name="Nakagawa R"/>
            <person name="Tanegashima C"/>
            <person name="Kiyatake I"/>
            <person name="Matsumoto R"/>
            <person name="Murakumo K"/>
            <person name="Nishida K"/>
            <person name="Terakita A"/>
            <person name="Kuratani S"/>
            <person name="Sato K"/>
            <person name="Hyodo S Kuraku.S."/>
        </authorList>
    </citation>
    <scope>NUCLEOTIDE SEQUENCE [LARGE SCALE GENOMIC DNA]</scope>
</reference>
<protein>
    <submittedName>
        <fullName evidence="2">Uncharacterized protein</fullName>
    </submittedName>
</protein>
<proteinExistence type="predicted"/>
<comment type="caution">
    <text evidence="2">The sequence shown here is derived from an EMBL/GenBank/DDBJ whole genome shotgun (WGS) entry which is preliminary data.</text>
</comment>
<sequence length="86" mass="10176">MDPMTDIQDIMPVLQRQKPPNRKDRKIAVVDVTMRYENDSKALKMAWHEKSNKYKHLNAEIKEQTEVQNPTLWLRDGCMRQVAGHE</sequence>
<dbReference type="Proteomes" id="UP000287033">
    <property type="component" value="Unassembled WGS sequence"/>
</dbReference>
<gene>
    <name evidence="2" type="ORF">chiPu_0010731</name>
</gene>
<evidence type="ECO:0000256" key="1">
    <source>
        <dbReference type="SAM" id="MobiDB-lite"/>
    </source>
</evidence>
<dbReference type="EMBL" id="BEZZ01000422">
    <property type="protein sequence ID" value="GCC32270.1"/>
    <property type="molecule type" value="Genomic_DNA"/>
</dbReference>
<evidence type="ECO:0000313" key="3">
    <source>
        <dbReference type="Proteomes" id="UP000287033"/>
    </source>
</evidence>
<evidence type="ECO:0000313" key="2">
    <source>
        <dbReference type="EMBL" id="GCC32270.1"/>
    </source>
</evidence>
<accession>A0A401SPG1</accession>
<keyword evidence="3" id="KW-1185">Reference proteome</keyword>
<name>A0A401SPG1_CHIPU</name>
<dbReference type="AlphaFoldDB" id="A0A401SPG1"/>